<feature type="transmembrane region" description="Helical" evidence="6">
    <location>
        <begin position="188"/>
        <end position="207"/>
    </location>
</feature>
<feature type="transmembrane region" description="Helical" evidence="6">
    <location>
        <begin position="274"/>
        <end position="290"/>
    </location>
</feature>
<name>A0A8E2EDR3_9PEZI</name>
<feature type="transmembrane region" description="Helical" evidence="6">
    <location>
        <begin position="397"/>
        <end position="419"/>
    </location>
</feature>
<keyword evidence="2 6" id="KW-0812">Transmembrane</keyword>
<dbReference type="AlphaFoldDB" id="A0A8E2EDR3"/>
<feature type="transmembrane region" description="Helical" evidence="6">
    <location>
        <begin position="87"/>
        <end position="111"/>
    </location>
</feature>
<evidence type="ECO:0000256" key="4">
    <source>
        <dbReference type="ARBA" id="ARBA00023136"/>
    </source>
</evidence>
<dbReference type="InterPro" id="IPR020846">
    <property type="entry name" value="MFS_dom"/>
</dbReference>
<evidence type="ECO:0000313" key="9">
    <source>
        <dbReference type="Proteomes" id="UP000250266"/>
    </source>
</evidence>
<dbReference type="SUPFAM" id="SSF103473">
    <property type="entry name" value="MFS general substrate transporter"/>
    <property type="match status" value="1"/>
</dbReference>
<dbReference type="OrthoDB" id="5296287at2759"/>
<dbReference type="PROSITE" id="PS50850">
    <property type="entry name" value="MFS"/>
    <property type="match status" value="1"/>
</dbReference>
<dbReference type="PANTHER" id="PTHR23508:SF9">
    <property type="entry name" value="CARBOXYLIC ACID TRANSPORT PROTEIN (AFU_ORTHOLOGUE AFUA_2G09450)"/>
    <property type="match status" value="1"/>
</dbReference>
<evidence type="ECO:0000256" key="5">
    <source>
        <dbReference type="SAM" id="MobiDB-lite"/>
    </source>
</evidence>
<feature type="compositionally biased region" description="Basic and acidic residues" evidence="5">
    <location>
        <begin position="481"/>
        <end position="619"/>
    </location>
</feature>
<dbReference type="Pfam" id="PF07690">
    <property type="entry name" value="MFS_1"/>
    <property type="match status" value="1"/>
</dbReference>
<keyword evidence="4 6" id="KW-0472">Membrane</keyword>
<evidence type="ECO:0000259" key="7">
    <source>
        <dbReference type="PROSITE" id="PS50850"/>
    </source>
</evidence>
<evidence type="ECO:0000313" key="8">
    <source>
        <dbReference type="EMBL" id="OCK82165.1"/>
    </source>
</evidence>
<protein>
    <submittedName>
        <fullName evidence="8">MFS general substrate transporter</fullName>
    </submittedName>
</protein>
<dbReference type="Gene3D" id="1.20.1250.20">
    <property type="entry name" value="MFS general substrate transporter like domains"/>
    <property type="match status" value="2"/>
</dbReference>
<dbReference type="InterPro" id="IPR011701">
    <property type="entry name" value="MFS"/>
</dbReference>
<evidence type="ECO:0000256" key="3">
    <source>
        <dbReference type="ARBA" id="ARBA00022989"/>
    </source>
</evidence>
<proteinExistence type="predicted"/>
<feature type="transmembrane region" description="Helical" evidence="6">
    <location>
        <begin position="149"/>
        <end position="167"/>
    </location>
</feature>
<evidence type="ECO:0000256" key="6">
    <source>
        <dbReference type="SAM" id="Phobius"/>
    </source>
</evidence>
<comment type="subcellular location">
    <subcellularLocation>
        <location evidence="1">Membrane</location>
        <topology evidence="1">Multi-pass membrane protein</topology>
    </subcellularLocation>
</comment>
<accession>A0A8E2EDR3</accession>
<feature type="transmembrane region" description="Helical" evidence="6">
    <location>
        <begin position="123"/>
        <end position="143"/>
    </location>
</feature>
<sequence length="678" mass="77398">MTSSRQHLRDLFRWKVRVVQHNKNGEVQVEYQSPTPLHNPIRLLRDLHKRDGAMCLVALAAYTADAFDFHSVATQVEKLAWYYNSTYLYVSGCLAISMVTRYVGAAIMGLAGDRYGRKWPMIFSLWALGALQIGSIYCGSLYQFMAVRATIGLVIGGLYGNAMAMALENCPTHSRGLMSGILQAGYPLGYILAASASMGSGASLGRYYDMNTTESSLRIVFGCGSIFSFAVGAIRMLIGESYQFVEAKRQHRRRDSERTFWNDAIHMLRNESSIMLYSILLMTCFNYLGHTSQDNYTSFLRTSRDMDWDVALRGGITMMVGAVVGSVTLGYISQWIGRRRTVIGACIITAFMIPAYILPDREDALSVSGFFLQFFLQGAWGIVPVHLNELSHPSFRAFMPGFTIQIGALLAAPSSYAIIKTAHDHRSGNGRGYYKEARYGRPMGIAIAISLAAIVLLTALGPERRYRHFENALPAGCGDRTGNDEEGGHRDEKHNRHNRDDSRNRRDGRNRDDSRNRRNRDESRNRRDRDESRNRRDRDESRNRRDRDESRNRRDRDESRNRRDSDESRNRRDRDESRNRRERNGNDSGGRDEGRDLSNGHRSRDSSRSRNDRDQDNRRRQNFLRDSLNPPVRHMGATYLFKQILRGDNDNNHGRHNSRNLFDDDATEIQVLEPPIKI</sequence>
<evidence type="ECO:0000256" key="1">
    <source>
        <dbReference type="ARBA" id="ARBA00004141"/>
    </source>
</evidence>
<feature type="transmembrane region" description="Helical" evidence="6">
    <location>
        <begin position="439"/>
        <end position="460"/>
    </location>
</feature>
<feature type="transmembrane region" description="Helical" evidence="6">
    <location>
        <begin position="341"/>
        <end position="358"/>
    </location>
</feature>
<feature type="region of interest" description="Disordered" evidence="5">
    <location>
        <begin position="473"/>
        <end position="631"/>
    </location>
</feature>
<evidence type="ECO:0000256" key="2">
    <source>
        <dbReference type="ARBA" id="ARBA00022692"/>
    </source>
</evidence>
<dbReference type="GO" id="GO:0046943">
    <property type="term" value="F:carboxylic acid transmembrane transporter activity"/>
    <property type="evidence" value="ECO:0007669"/>
    <property type="project" value="TreeGrafter"/>
</dbReference>
<feature type="domain" description="Major facilitator superfamily (MFS) profile" evidence="7">
    <location>
        <begin position="54"/>
        <end position="465"/>
    </location>
</feature>
<feature type="transmembrane region" description="Helical" evidence="6">
    <location>
        <begin position="219"/>
        <end position="238"/>
    </location>
</feature>
<dbReference type="CDD" id="cd17316">
    <property type="entry name" value="MFS_SV2_like"/>
    <property type="match status" value="1"/>
</dbReference>
<reference evidence="8 9" key="1">
    <citation type="journal article" date="2016" name="Nat. Commun.">
        <title>Ectomycorrhizal ecology is imprinted in the genome of the dominant symbiotic fungus Cenococcum geophilum.</title>
        <authorList>
            <consortium name="DOE Joint Genome Institute"/>
            <person name="Peter M."/>
            <person name="Kohler A."/>
            <person name="Ohm R.A."/>
            <person name="Kuo A."/>
            <person name="Krutzmann J."/>
            <person name="Morin E."/>
            <person name="Arend M."/>
            <person name="Barry K.W."/>
            <person name="Binder M."/>
            <person name="Choi C."/>
            <person name="Clum A."/>
            <person name="Copeland A."/>
            <person name="Grisel N."/>
            <person name="Haridas S."/>
            <person name="Kipfer T."/>
            <person name="LaButti K."/>
            <person name="Lindquist E."/>
            <person name="Lipzen A."/>
            <person name="Maire R."/>
            <person name="Meier B."/>
            <person name="Mihaltcheva S."/>
            <person name="Molinier V."/>
            <person name="Murat C."/>
            <person name="Poggeler S."/>
            <person name="Quandt C.A."/>
            <person name="Sperisen C."/>
            <person name="Tritt A."/>
            <person name="Tisserant E."/>
            <person name="Crous P.W."/>
            <person name="Henrissat B."/>
            <person name="Nehls U."/>
            <person name="Egli S."/>
            <person name="Spatafora J.W."/>
            <person name="Grigoriev I.V."/>
            <person name="Martin F.M."/>
        </authorList>
    </citation>
    <scope>NUCLEOTIDE SEQUENCE [LARGE SCALE GENOMIC DNA]</scope>
    <source>
        <strain evidence="8 9">CBS 459.81</strain>
    </source>
</reference>
<keyword evidence="3 6" id="KW-1133">Transmembrane helix</keyword>
<dbReference type="PANTHER" id="PTHR23508">
    <property type="entry name" value="CARBOXYLIC ACID TRANSPORTER PROTEIN HOMOLOG"/>
    <property type="match status" value="1"/>
</dbReference>
<dbReference type="InterPro" id="IPR036259">
    <property type="entry name" value="MFS_trans_sf"/>
</dbReference>
<dbReference type="Proteomes" id="UP000250266">
    <property type="component" value="Unassembled WGS sequence"/>
</dbReference>
<feature type="transmembrane region" description="Helical" evidence="6">
    <location>
        <begin position="364"/>
        <end position="385"/>
    </location>
</feature>
<keyword evidence="9" id="KW-1185">Reference proteome</keyword>
<gene>
    <name evidence="8" type="ORF">K432DRAFT_380692</name>
</gene>
<feature type="transmembrane region" description="Helical" evidence="6">
    <location>
        <begin position="310"/>
        <end position="332"/>
    </location>
</feature>
<dbReference type="GO" id="GO:0005886">
    <property type="term" value="C:plasma membrane"/>
    <property type="evidence" value="ECO:0007669"/>
    <property type="project" value="TreeGrafter"/>
</dbReference>
<dbReference type="EMBL" id="KV744897">
    <property type="protein sequence ID" value="OCK82165.1"/>
    <property type="molecule type" value="Genomic_DNA"/>
</dbReference>
<organism evidence="8 9">
    <name type="scientific">Lepidopterella palustris CBS 459.81</name>
    <dbReference type="NCBI Taxonomy" id="1314670"/>
    <lineage>
        <taxon>Eukaryota</taxon>
        <taxon>Fungi</taxon>
        <taxon>Dikarya</taxon>
        <taxon>Ascomycota</taxon>
        <taxon>Pezizomycotina</taxon>
        <taxon>Dothideomycetes</taxon>
        <taxon>Pleosporomycetidae</taxon>
        <taxon>Mytilinidiales</taxon>
        <taxon>Argynnaceae</taxon>
        <taxon>Lepidopterella</taxon>
    </lineage>
</organism>